<keyword evidence="1" id="KW-0175">Coiled coil</keyword>
<protein>
    <submittedName>
        <fullName evidence="3">Uncharacterized protein</fullName>
    </submittedName>
</protein>
<evidence type="ECO:0000256" key="2">
    <source>
        <dbReference type="SAM" id="MobiDB-lite"/>
    </source>
</evidence>
<feature type="compositionally biased region" description="Polar residues" evidence="2">
    <location>
        <begin position="27"/>
        <end position="41"/>
    </location>
</feature>
<reference evidence="3 4" key="1">
    <citation type="submission" date="2024-01" db="EMBL/GenBank/DDBJ databases">
        <title>A draft genome for a cacao thread blight-causing isolate of Paramarasmius palmivorus.</title>
        <authorList>
            <person name="Baruah I.K."/>
            <person name="Bukari Y."/>
            <person name="Amoako-Attah I."/>
            <person name="Meinhardt L.W."/>
            <person name="Bailey B.A."/>
            <person name="Cohen S.P."/>
        </authorList>
    </citation>
    <scope>NUCLEOTIDE SEQUENCE [LARGE SCALE GENOMIC DNA]</scope>
    <source>
        <strain evidence="3 4">GH-12</strain>
    </source>
</reference>
<feature type="compositionally biased region" description="Polar residues" evidence="2">
    <location>
        <begin position="75"/>
        <end position="84"/>
    </location>
</feature>
<evidence type="ECO:0000313" key="3">
    <source>
        <dbReference type="EMBL" id="KAK7045786.1"/>
    </source>
</evidence>
<dbReference type="Proteomes" id="UP001383192">
    <property type="component" value="Unassembled WGS sequence"/>
</dbReference>
<name>A0AAW0D544_9AGAR</name>
<dbReference type="EMBL" id="JAYKXP010000023">
    <property type="protein sequence ID" value="KAK7045786.1"/>
    <property type="molecule type" value="Genomic_DNA"/>
</dbReference>
<feature type="region of interest" description="Disordered" evidence="2">
    <location>
        <begin position="1"/>
        <end position="43"/>
    </location>
</feature>
<proteinExistence type="predicted"/>
<organism evidence="3 4">
    <name type="scientific">Paramarasmius palmivorus</name>
    <dbReference type="NCBI Taxonomy" id="297713"/>
    <lineage>
        <taxon>Eukaryota</taxon>
        <taxon>Fungi</taxon>
        <taxon>Dikarya</taxon>
        <taxon>Basidiomycota</taxon>
        <taxon>Agaricomycotina</taxon>
        <taxon>Agaricomycetes</taxon>
        <taxon>Agaricomycetidae</taxon>
        <taxon>Agaricales</taxon>
        <taxon>Marasmiineae</taxon>
        <taxon>Marasmiaceae</taxon>
        <taxon>Paramarasmius</taxon>
    </lineage>
</organism>
<accession>A0AAW0D544</accession>
<evidence type="ECO:0000256" key="1">
    <source>
        <dbReference type="SAM" id="Coils"/>
    </source>
</evidence>
<sequence length="374" mass="40800">MPGADPTATLPEQLPSESVTHEDVVDITSSPASEQNTSGAETPSIAMEMSTTSAANSAIPSFLSTSLPSPCNDENPGNPQTNTIPDCVIDPRLRDTPNTDHLATENMGSAEQIQEERPELLTPARTRSSSVVPLRLFSSDDSSLFSTPSGASSLSSSPFSSPTKPMRQRATKANPCFGEVVGVYRGNKLLTVHRTCHRREQKQRRKDAKNNTIIDETGTNIPKLFYDRTRRFMTKLEDLAEDTGAWVHFSAQHPTANEPFIHFTSRRLRTEGGELLDNLHQANHQLYTSLMTARRCDTSQLAAKLASANEELARVNAEAEAKIAEARQFAAKEVETQLAEANAAKEAAEKDFRRVRAALELAGIVIPGLTSDKS</sequence>
<comment type="caution">
    <text evidence="3">The sequence shown here is derived from an EMBL/GenBank/DDBJ whole genome shotgun (WGS) entry which is preliminary data.</text>
</comment>
<dbReference type="AlphaFoldDB" id="A0AAW0D544"/>
<keyword evidence="4" id="KW-1185">Reference proteome</keyword>
<feature type="compositionally biased region" description="Low complexity" evidence="2">
    <location>
        <begin position="141"/>
        <end position="163"/>
    </location>
</feature>
<gene>
    <name evidence="3" type="ORF">VNI00_007187</name>
</gene>
<evidence type="ECO:0000313" key="4">
    <source>
        <dbReference type="Proteomes" id="UP001383192"/>
    </source>
</evidence>
<feature type="region of interest" description="Disordered" evidence="2">
    <location>
        <begin position="72"/>
        <end position="91"/>
    </location>
</feature>
<feature type="coiled-coil region" evidence="1">
    <location>
        <begin position="298"/>
        <end position="358"/>
    </location>
</feature>
<feature type="region of interest" description="Disordered" evidence="2">
    <location>
        <begin position="141"/>
        <end position="170"/>
    </location>
</feature>